<dbReference type="Pfam" id="PF04072">
    <property type="entry name" value="LCM"/>
    <property type="match status" value="1"/>
</dbReference>
<protein>
    <recommendedName>
        <fullName evidence="6">S-adenosyl-L-methionine-dependent methyltransferase</fullName>
        <ecNumber evidence="6">2.1.1.-</ecNumber>
    </recommendedName>
</protein>
<evidence type="ECO:0000256" key="1">
    <source>
        <dbReference type="ARBA" id="ARBA00003907"/>
    </source>
</evidence>
<dbReference type="EMBL" id="SRRT01000007">
    <property type="protein sequence ID" value="TGN73710.1"/>
    <property type="molecule type" value="Genomic_DNA"/>
</dbReference>
<keyword evidence="8" id="KW-1185">Reference proteome</keyword>
<keyword evidence="4 7" id="KW-0808">Transferase</keyword>
<proteinExistence type="inferred from homology"/>
<dbReference type="SUPFAM" id="SSF53335">
    <property type="entry name" value="S-adenosyl-L-methionine-dependent methyltransferases"/>
    <property type="match status" value="1"/>
</dbReference>
<evidence type="ECO:0000256" key="4">
    <source>
        <dbReference type="ARBA" id="ARBA00022679"/>
    </source>
</evidence>
<evidence type="ECO:0000313" key="8">
    <source>
        <dbReference type="Proteomes" id="UP000298159"/>
    </source>
</evidence>
<evidence type="ECO:0000256" key="5">
    <source>
        <dbReference type="ARBA" id="ARBA00022691"/>
    </source>
</evidence>
<comment type="similarity">
    <text evidence="2 6">Belongs to the UPF0677 family.</text>
</comment>
<dbReference type="GO" id="GO:0008168">
    <property type="term" value="F:methyltransferase activity"/>
    <property type="evidence" value="ECO:0007669"/>
    <property type="project" value="UniProtKB-UniRule"/>
</dbReference>
<dbReference type="AlphaFoldDB" id="A0A4Z1CWZ7"/>
<dbReference type="EC" id="2.1.1.-" evidence="6"/>
<comment type="function">
    <text evidence="1 6">Exhibits S-adenosyl-L-methionine-dependent methyltransferase activity.</text>
</comment>
<accession>A0A4Z1CWZ7</accession>
<dbReference type="PANTHER" id="PTHR43619">
    <property type="entry name" value="S-ADENOSYL-L-METHIONINE-DEPENDENT METHYLTRANSFERASE YKTD-RELATED"/>
    <property type="match status" value="1"/>
</dbReference>
<evidence type="ECO:0000256" key="3">
    <source>
        <dbReference type="ARBA" id="ARBA00022603"/>
    </source>
</evidence>
<comment type="caution">
    <text evidence="7">The sequence shown here is derived from an EMBL/GenBank/DDBJ whole genome shotgun (WGS) entry which is preliminary data.</text>
</comment>
<reference evidence="7 8" key="1">
    <citation type="submission" date="2019-04" db="EMBL/GenBank/DDBJ databases">
        <title>Streptomyces sp. nov. Bv016 isolated from bark of Buahinia variegata.</title>
        <authorList>
            <person name="Kanchanasin P."/>
            <person name="Tanasupawat S."/>
            <person name="Yuki M."/>
            <person name="Kudo T."/>
        </authorList>
    </citation>
    <scope>NUCLEOTIDE SEQUENCE [LARGE SCALE GENOMIC DNA]</scope>
    <source>
        <strain evidence="7 8">Bv016</strain>
    </source>
</reference>
<dbReference type="InterPro" id="IPR007213">
    <property type="entry name" value="Ppm1/Ppm2/Tcmp"/>
</dbReference>
<name>A0A4Z1CWZ7_9ACTN</name>
<evidence type="ECO:0000256" key="2">
    <source>
        <dbReference type="ARBA" id="ARBA00008138"/>
    </source>
</evidence>
<sequence>MGRVSLDRGGIITTVHAAGRSGAGDFGVDAGVGVTALLVAAARAIEARRPDALARDPYAERFVRAAPVSARWPVSPEEVPRGDADPVWGRLARYFGLRTRVLDDALRAAARAGTRQFVLLGAGLDTRAFRLDWPSGSTVWEVDRPGVLGFKERVLAEAGAVPSAGRVPVPVDLRGDWAAALLGAGLDPGLPVAWLAEGLLLYLPADAERQLVRTVDELSAPDSMLGYEVKLLKEARAVRDSPVYAEARERLGVDLLALFDGDPRPDSAADLAGRGWRTEVGTPYDHVRRYGRGPRPEPDDALAANRWVFAVKGAAGVSRW</sequence>
<keyword evidence="5 6" id="KW-0949">S-adenosyl-L-methionine</keyword>
<keyword evidence="3 6" id="KW-0489">Methyltransferase</keyword>
<dbReference type="NCBIfam" id="TIGR00027">
    <property type="entry name" value="mthyl_TIGR00027"/>
    <property type="match status" value="1"/>
</dbReference>
<dbReference type="InterPro" id="IPR011610">
    <property type="entry name" value="SAM_mthyl_Trfase_ML2640-like"/>
</dbReference>
<dbReference type="InterPro" id="IPR029063">
    <property type="entry name" value="SAM-dependent_MTases_sf"/>
</dbReference>
<dbReference type="PANTHER" id="PTHR43619:SF2">
    <property type="entry name" value="S-ADENOSYL-L-METHIONINE-DEPENDENT METHYLTRANSFERASES SUPERFAMILY PROTEIN"/>
    <property type="match status" value="1"/>
</dbReference>
<dbReference type="Proteomes" id="UP000298159">
    <property type="component" value="Unassembled WGS sequence"/>
</dbReference>
<dbReference type="Gene3D" id="3.40.50.150">
    <property type="entry name" value="Vaccinia Virus protein VP39"/>
    <property type="match status" value="1"/>
</dbReference>
<organism evidence="7 8">
    <name type="scientific">Streptomyces bauhiniae</name>
    <dbReference type="NCBI Taxonomy" id="2340725"/>
    <lineage>
        <taxon>Bacteria</taxon>
        <taxon>Bacillati</taxon>
        <taxon>Actinomycetota</taxon>
        <taxon>Actinomycetes</taxon>
        <taxon>Kitasatosporales</taxon>
        <taxon>Streptomycetaceae</taxon>
        <taxon>Streptomyces</taxon>
    </lineage>
</organism>
<evidence type="ECO:0000313" key="7">
    <source>
        <dbReference type="EMBL" id="TGN73710.1"/>
    </source>
</evidence>
<evidence type="ECO:0000256" key="6">
    <source>
        <dbReference type="RuleBase" id="RU362030"/>
    </source>
</evidence>
<dbReference type="GO" id="GO:0032259">
    <property type="term" value="P:methylation"/>
    <property type="evidence" value="ECO:0007669"/>
    <property type="project" value="UniProtKB-KW"/>
</dbReference>
<gene>
    <name evidence="7" type="ORF">E5083_23185</name>
</gene>